<reference evidence="2" key="1">
    <citation type="submission" date="2021-10" db="EMBL/GenBank/DDBJ databases">
        <title>Tropical sea cucumber genome reveals ecological adaptation and Cuvierian tubules defense mechanism.</title>
        <authorList>
            <person name="Chen T."/>
        </authorList>
    </citation>
    <scope>NUCLEOTIDE SEQUENCE</scope>
    <source>
        <strain evidence="2">Nanhai2018</strain>
        <tissue evidence="2">Muscle</tissue>
    </source>
</reference>
<proteinExistence type="predicted"/>
<dbReference type="Pfam" id="PF14519">
    <property type="entry name" value="Macro_2"/>
    <property type="match status" value="1"/>
</dbReference>
<sequence length="276" mass="30814">MDTILSIDADIKKGIKTKSLEMKKPEVSDSEKDGVSIVKPSAVIYKLRDINNELVRAWEEAFKDRENVHISQGDIFKNAPAADAIVSPANSFGFMDGGIDMAYSRHFGWQLMNRLQETIMTEKNGELLVGDALIIPTCGQSYWGKTEKTSWSSFNQGTPIKFLISAPTMRIPENVSNTVNAYLAFRAVILAVQQHNKNCHSSGLAPIHSVLCPGLATNVGAMPPKKNAKQLKYAYDIYELGELEYLRNPESLGVVWEHHRYLASDVYSEFKLSEDI</sequence>
<dbReference type="InterPro" id="IPR002589">
    <property type="entry name" value="Macro_dom"/>
</dbReference>
<accession>A0A9Q1BIH6</accession>
<name>A0A9Q1BIH6_HOLLE</name>
<evidence type="ECO:0000313" key="2">
    <source>
        <dbReference type="EMBL" id="KAJ8026882.1"/>
    </source>
</evidence>
<dbReference type="AlphaFoldDB" id="A0A9Q1BIH6"/>
<dbReference type="EMBL" id="JAIZAY010000016">
    <property type="protein sequence ID" value="KAJ8026882.1"/>
    <property type="molecule type" value="Genomic_DNA"/>
</dbReference>
<dbReference type="PROSITE" id="PS51154">
    <property type="entry name" value="MACRO"/>
    <property type="match status" value="1"/>
</dbReference>
<dbReference type="OrthoDB" id="6082470at2759"/>
<dbReference type="Gene3D" id="3.40.220.10">
    <property type="entry name" value="Leucine Aminopeptidase, subunit E, domain 1"/>
    <property type="match status" value="1"/>
</dbReference>
<gene>
    <name evidence="2" type="ORF">HOLleu_31842</name>
</gene>
<dbReference type="SMART" id="SM00506">
    <property type="entry name" value="A1pp"/>
    <property type="match status" value="1"/>
</dbReference>
<feature type="domain" description="Macro" evidence="1">
    <location>
        <begin position="55"/>
        <end position="276"/>
    </location>
</feature>
<dbReference type="InterPro" id="IPR028071">
    <property type="entry name" value="Macro-like_dom"/>
</dbReference>
<keyword evidence="3" id="KW-1185">Reference proteome</keyword>
<dbReference type="Proteomes" id="UP001152320">
    <property type="component" value="Chromosome 16"/>
</dbReference>
<dbReference type="CDD" id="cd02900">
    <property type="entry name" value="Macro_Appr_pase"/>
    <property type="match status" value="1"/>
</dbReference>
<protein>
    <recommendedName>
        <fullName evidence="1">Macro domain-containing protein</fullName>
    </recommendedName>
</protein>
<organism evidence="2 3">
    <name type="scientific">Holothuria leucospilota</name>
    <name type="common">Black long sea cucumber</name>
    <name type="synonym">Mertensiothuria leucospilota</name>
    <dbReference type="NCBI Taxonomy" id="206669"/>
    <lineage>
        <taxon>Eukaryota</taxon>
        <taxon>Metazoa</taxon>
        <taxon>Echinodermata</taxon>
        <taxon>Eleutherozoa</taxon>
        <taxon>Echinozoa</taxon>
        <taxon>Holothuroidea</taxon>
        <taxon>Aspidochirotacea</taxon>
        <taxon>Aspidochirotida</taxon>
        <taxon>Holothuriidae</taxon>
        <taxon>Holothuria</taxon>
    </lineage>
</organism>
<evidence type="ECO:0000259" key="1">
    <source>
        <dbReference type="PROSITE" id="PS51154"/>
    </source>
</evidence>
<dbReference type="SUPFAM" id="SSF52949">
    <property type="entry name" value="Macro domain-like"/>
    <property type="match status" value="1"/>
</dbReference>
<evidence type="ECO:0000313" key="3">
    <source>
        <dbReference type="Proteomes" id="UP001152320"/>
    </source>
</evidence>
<dbReference type="InterPro" id="IPR043472">
    <property type="entry name" value="Macro_dom-like"/>
</dbReference>
<comment type="caution">
    <text evidence="2">The sequence shown here is derived from an EMBL/GenBank/DDBJ whole genome shotgun (WGS) entry which is preliminary data.</text>
</comment>